<dbReference type="Gene3D" id="1.10.10.10">
    <property type="entry name" value="Winged helix-like DNA-binding domain superfamily/Winged helix DNA-binding domain"/>
    <property type="match status" value="1"/>
</dbReference>
<keyword evidence="2" id="KW-0238">DNA-binding</keyword>
<proteinExistence type="predicted"/>
<accession>A0A7W7HVW6</accession>
<gene>
    <name evidence="2" type="ORF">BJ971_002229</name>
</gene>
<evidence type="ECO:0000313" key="2">
    <source>
        <dbReference type="EMBL" id="MBB4761673.1"/>
    </source>
</evidence>
<dbReference type="RefSeq" id="WP_184992217.1">
    <property type="nucleotide sequence ID" value="NZ_BOMK01000001.1"/>
</dbReference>
<dbReference type="SUPFAM" id="SSF46785">
    <property type="entry name" value="Winged helix' DNA-binding domain"/>
    <property type="match status" value="1"/>
</dbReference>
<dbReference type="EMBL" id="JACHNH010000001">
    <property type="protein sequence ID" value="MBB4761673.1"/>
    <property type="molecule type" value="Genomic_DNA"/>
</dbReference>
<dbReference type="InterPro" id="IPR036388">
    <property type="entry name" value="WH-like_DNA-bd_sf"/>
</dbReference>
<dbReference type="Proteomes" id="UP000578112">
    <property type="component" value="Unassembled WGS sequence"/>
</dbReference>
<organism evidence="2 3">
    <name type="scientific">Actinoplanes digitatis</name>
    <dbReference type="NCBI Taxonomy" id="1868"/>
    <lineage>
        <taxon>Bacteria</taxon>
        <taxon>Bacillati</taxon>
        <taxon>Actinomycetota</taxon>
        <taxon>Actinomycetes</taxon>
        <taxon>Micromonosporales</taxon>
        <taxon>Micromonosporaceae</taxon>
        <taxon>Actinoplanes</taxon>
    </lineage>
</organism>
<protein>
    <submittedName>
        <fullName evidence="2">DNA-binding MarR family transcriptional regulator</fullName>
    </submittedName>
</protein>
<dbReference type="GO" id="GO:0003700">
    <property type="term" value="F:DNA-binding transcription factor activity"/>
    <property type="evidence" value="ECO:0007669"/>
    <property type="project" value="InterPro"/>
</dbReference>
<evidence type="ECO:0000313" key="3">
    <source>
        <dbReference type="Proteomes" id="UP000578112"/>
    </source>
</evidence>
<feature type="domain" description="HTH marR-type" evidence="1">
    <location>
        <begin position="25"/>
        <end position="124"/>
    </location>
</feature>
<sequence>MTRDVVIDTIQRGIMAMARRARTTAADLHPALTLVDFSMLDLLDERDGCRAVDLAAYFQLDKSTVSRQVAGLSQAGLIHVAPGAGGRGQLWRLTKAGREALAGARRRRLEAMSARFAGWSDRDVARFADYIRRYNEGGDDLFKTS</sequence>
<reference evidence="2 3" key="1">
    <citation type="submission" date="2020-08" db="EMBL/GenBank/DDBJ databases">
        <title>Sequencing the genomes of 1000 actinobacteria strains.</title>
        <authorList>
            <person name="Klenk H.-P."/>
        </authorList>
    </citation>
    <scope>NUCLEOTIDE SEQUENCE [LARGE SCALE GENOMIC DNA]</scope>
    <source>
        <strain evidence="2 3">DSM 43149</strain>
    </source>
</reference>
<keyword evidence="3" id="KW-1185">Reference proteome</keyword>
<dbReference type="InterPro" id="IPR039422">
    <property type="entry name" value="MarR/SlyA-like"/>
</dbReference>
<dbReference type="Pfam" id="PF01047">
    <property type="entry name" value="MarR"/>
    <property type="match status" value="1"/>
</dbReference>
<dbReference type="GO" id="GO:0006950">
    <property type="term" value="P:response to stress"/>
    <property type="evidence" value="ECO:0007669"/>
    <property type="project" value="TreeGrafter"/>
</dbReference>
<dbReference type="AlphaFoldDB" id="A0A7W7HVW6"/>
<evidence type="ECO:0000259" key="1">
    <source>
        <dbReference type="SMART" id="SM00347"/>
    </source>
</evidence>
<comment type="caution">
    <text evidence="2">The sequence shown here is derived from an EMBL/GenBank/DDBJ whole genome shotgun (WGS) entry which is preliminary data.</text>
</comment>
<dbReference type="PANTHER" id="PTHR33164:SF57">
    <property type="entry name" value="MARR-FAMILY TRANSCRIPTIONAL REGULATOR"/>
    <property type="match status" value="1"/>
</dbReference>
<dbReference type="PANTHER" id="PTHR33164">
    <property type="entry name" value="TRANSCRIPTIONAL REGULATOR, MARR FAMILY"/>
    <property type="match status" value="1"/>
</dbReference>
<dbReference type="InterPro" id="IPR000835">
    <property type="entry name" value="HTH_MarR-typ"/>
</dbReference>
<name>A0A7W7HVW6_9ACTN</name>
<dbReference type="InterPro" id="IPR036390">
    <property type="entry name" value="WH_DNA-bd_sf"/>
</dbReference>
<dbReference type="SMART" id="SM00347">
    <property type="entry name" value="HTH_MARR"/>
    <property type="match status" value="1"/>
</dbReference>
<dbReference type="GO" id="GO:0003677">
    <property type="term" value="F:DNA binding"/>
    <property type="evidence" value="ECO:0007669"/>
    <property type="project" value="UniProtKB-KW"/>
</dbReference>